<feature type="compositionally biased region" description="Low complexity" evidence="2">
    <location>
        <begin position="701"/>
        <end position="719"/>
    </location>
</feature>
<dbReference type="Proteomes" id="UP000694680">
    <property type="component" value="Chromosome 14"/>
</dbReference>
<dbReference type="AlphaFoldDB" id="A0A8C5GUY0"/>
<evidence type="ECO:0000259" key="3">
    <source>
        <dbReference type="Pfam" id="PF12090"/>
    </source>
</evidence>
<evidence type="ECO:0000256" key="1">
    <source>
        <dbReference type="ARBA" id="ARBA00009112"/>
    </source>
</evidence>
<dbReference type="GeneID" id="114475592"/>
<dbReference type="RefSeq" id="XP_028322348.1">
    <property type="nucleotide sequence ID" value="XM_028466547.1"/>
</dbReference>
<evidence type="ECO:0000256" key="2">
    <source>
        <dbReference type="SAM" id="MobiDB-lite"/>
    </source>
</evidence>
<accession>A0A8C5GUY0</accession>
<dbReference type="GO" id="GO:0000124">
    <property type="term" value="C:SAGA complex"/>
    <property type="evidence" value="ECO:0007669"/>
    <property type="project" value="InterPro"/>
</dbReference>
<comment type="similarity">
    <text evidence="1">Belongs to the SPT20 family.</text>
</comment>
<reference evidence="4" key="2">
    <citation type="submission" date="2025-08" db="UniProtKB">
        <authorList>
            <consortium name="Ensembl"/>
        </authorList>
    </citation>
    <scope>IDENTIFICATION</scope>
</reference>
<dbReference type="PANTHER" id="PTHR13526:SF8">
    <property type="entry name" value="TRANSCRIPTION FACTOR SPT20 HOMOLOG"/>
    <property type="match status" value="1"/>
</dbReference>
<feature type="region of interest" description="Disordered" evidence="2">
    <location>
        <begin position="421"/>
        <end position="569"/>
    </location>
</feature>
<dbReference type="PANTHER" id="PTHR13526">
    <property type="entry name" value="TRANSCRIPTION FACTOR SPT20 HOMOLOG"/>
    <property type="match status" value="1"/>
</dbReference>
<dbReference type="CTD" id="56790"/>
<keyword evidence="5" id="KW-1185">Reference proteome</keyword>
<dbReference type="Pfam" id="PF12090">
    <property type="entry name" value="Spt20_SEP"/>
    <property type="match status" value="1"/>
</dbReference>
<evidence type="ECO:0000313" key="5">
    <source>
        <dbReference type="Proteomes" id="UP000694680"/>
    </source>
</evidence>
<feature type="compositionally biased region" description="Polar residues" evidence="2">
    <location>
        <begin position="515"/>
        <end position="525"/>
    </location>
</feature>
<evidence type="ECO:0000313" key="4">
    <source>
        <dbReference type="Ensembl" id="ENSGWIP00000035051.1"/>
    </source>
</evidence>
<feature type="compositionally biased region" description="Low complexity" evidence="2">
    <location>
        <begin position="526"/>
        <end position="569"/>
    </location>
</feature>
<dbReference type="OrthoDB" id="1932706at2759"/>
<name>A0A8C5GUY0_GOUWI</name>
<feature type="region of interest" description="Disordered" evidence="2">
    <location>
        <begin position="701"/>
        <end position="730"/>
    </location>
</feature>
<gene>
    <name evidence="4" type="primary">supt20</name>
</gene>
<dbReference type="InterPro" id="IPR046468">
    <property type="entry name" value="Spt20-like_SEP"/>
</dbReference>
<reference evidence="4" key="3">
    <citation type="submission" date="2025-09" db="UniProtKB">
        <authorList>
            <consortium name="Ensembl"/>
        </authorList>
    </citation>
    <scope>IDENTIFICATION</scope>
</reference>
<dbReference type="Ensembl" id="ENSGWIT00000038227.1">
    <property type="protein sequence ID" value="ENSGWIP00000035051.1"/>
    <property type="gene ID" value="ENSGWIG00000018165.1"/>
</dbReference>
<organism evidence="4 5">
    <name type="scientific">Gouania willdenowi</name>
    <name type="common">Blunt-snouted clingfish</name>
    <name type="synonym">Lepadogaster willdenowi</name>
    <dbReference type="NCBI Taxonomy" id="441366"/>
    <lineage>
        <taxon>Eukaryota</taxon>
        <taxon>Metazoa</taxon>
        <taxon>Chordata</taxon>
        <taxon>Craniata</taxon>
        <taxon>Vertebrata</taxon>
        <taxon>Euteleostomi</taxon>
        <taxon>Actinopterygii</taxon>
        <taxon>Neopterygii</taxon>
        <taxon>Teleostei</taxon>
        <taxon>Neoteleostei</taxon>
        <taxon>Acanthomorphata</taxon>
        <taxon>Ovalentaria</taxon>
        <taxon>Blenniimorphae</taxon>
        <taxon>Blenniiformes</taxon>
        <taxon>Gobiesocoidei</taxon>
        <taxon>Gobiesocidae</taxon>
        <taxon>Gobiesocinae</taxon>
        <taxon>Gouania</taxon>
    </lineage>
</organism>
<dbReference type="InterPro" id="IPR021950">
    <property type="entry name" value="Spt20"/>
</dbReference>
<sequence>MQQVLEYALDRAEYIVESARQRPAKRRVSSGGRKSLYQKLYDLYIEECEKEPELKNLRRNVNLLEKLVSQESISCLVVNLYPGNEGYSLMLRGKNGSDSETIRLPYEEKELLEYLDAEELPPVLVDLLEKSQVNIFHCGCVVVEVRDYRQSSNTKIPTYKSRHVLLRPTMQTLICDVHAMTSDHHKWTQDDKLQLESQLILATAEPLCLDPSISVTCTSNRLLYNKQKMNTRSMKRCFKRHSRAALNRQQELSQLPIPPQLRLYDYLQRRKERKPAPVIDLKISKIGNCVDMWKQSNCQLTVPKEIDVEKYAVVEKSLQLEDSQPTTVIWPAEEVIDDYTFECEVGGQAQRTKVSIFQSMGDPLVYGKIYCAKEPKTEDDSADLKLIHPPFLIGSKIDADRFLTQYKGVYERDVKCEVRMSHNSGSVAQPPSPSKDEGDGISSLVQTSVLGKGVKNRPSPIKLPSGSGSSSSGNPYNSQTTSSLLKCPTPPPAKSQSLNRKHSLELGQGGLLSPASLSPMGSTQRSGTPKPSTPTPTNTPCSTPHPLDSLSAPLSLTPTPSDSPLLQSQSQPTLLTPFAQQQLALSQPLPVMTIPLPTMGTSITTGTTSSQVMANPAGLNFINVVSSVCSPQTLMSSSSTMLGPGLNLSGILPPGGLMPTMQPTAQTGSPFGLNSSTGLRPLNLLQIPTGPLIFNPLQQQQLSQFSPQSQSATSSPQQQGEMSDQGCDQSLGNQQTAVINLGVGGFMSPQAAVLSQLGCGLDGSGPPLPSPRLQQQHQPQIQLQFLQHQMQQQQMAMGAAAPQGGAPRQHTASQARSKRKRSMPQPLPKT</sequence>
<dbReference type="GO" id="GO:0006357">
    <property type="term" value="P:regulation of transcription by RNA polymerase II"/>
    <property type="evidence" value="ECO:0007669"/>
    <property type="project" value="TreeGrafter"/>
</dbReference>
<feature type="region of interest" description="Disordered" evidence="2">
    <location>
        <begin position="790"/>
        <end position="830"/>
    </location>
</feature>
<reference evidence="4" key="1">
    <citation type="submission" date="2020-06" db="EMBL/GenBank/DDBJ databases">
        <authorList>
            <consortium name="Wellcome Sanger Institute Data Sharing"/>
        </authorList>
    </citation>
    <scope>NUCLEOTIDE SEQUENCE [LARGE SCALE GENOMIC DNA]</scope>
</reference>
<protein>
    <recommendedName>
        <fullName evidence="3">Spt20-like SEP domain-containing protein</fullName>
    </recommendedName>
</protein>
<feature type="domain" description="Spt20-like SEP" evidence="3">
    <location>
        <begin position="76"/>
        <end position="219"/>
    </location>
</feature>
<dbReference type="GO" id="GO:0003712">
    <property type="term" value="F:transcription coregulator activity"/>
    <property type="evidence" value="ECO:0007669"/>
    <property type="project" value="InterPro"/>
</dbReference>
<proteinExistence type="inferred from homology"/>
<feature type="compositionally biased region" description="Polar residues" evidence="2">
    <location>
        <begin position="720"/>
        <end position="730"/>
    </location>
</feature>
<feature type="compositionally biased region" description="Polar residues" evidence="2">
    <location>
        <begin position="474"/>
        <end position="484"/>
    </location>
</feature>
<feature type="compositionally biased region" description="Low complexity" evidence="2">
    <location>
        <begin position="790"/>
        <end position="810"/>
    </location>
</feature>